<dbReference type="AlphaFoldDB" id="A0A7K1SZT9"/>
<evidence type="ECO:0000313" key="4">
    <source>
        <dbReference type="Proteomes" id="UP000462014"/>
    </source>
</evidence>
<dbReference type="RefSeq" id="WP_157568469.1">
    <property type="nucleotide sequence ID" value="NZ_WPIK01000014.1"/>
</dbReference>
<name>A0A7K1SZT9_9SPHI</name>
<evidence type="ECO:0000256" key="1">
    <source>
        <dbReference type="SAM" id="SignalP"/>
    </source>
</evidence>
<proteinExistence type="predicted"/>
<feature type="signal peptide" evidence="1">
    <location>
        <begin position="1"/>
        <end position="19"/>
    </location>
</feature>
<gene>
    <name evidence="3" type="ORF">GO621_14985</name>
</gene>
<dbReference type="EMBL" id="WPIK01000014">
    <property type="protein sequence ID" value="MVN22831.1"/>
    <property type="molecule type" value="Genomic_DNA"/>
</dbReference>
<dbReference type="SMART" id="SM00867">
    <property type="entry name" value="YceI"/>
    <property type="match status" value="1"/>
</dbReference>
<dbReference type="InterPro" id="IPR007372">
    <property type="entry name" value="Lipid/polyisoprenoid-bd_YceI"/>
</dbReference>
<organism evidence="3 4">
    <name type="scientific">Mucilaginibacter arboris</name>
    <dbReference type="NCBI Taxonomy" id="2682090"/>
    <lineage>
        <taxon>Bacteria</taxon>
        <taxon>Pseudomonadati</taxon>
        <taxon>Bacteroidota</taxon>
        <taxon>Sphingobacteriia</taxon>
        <taxon>Sphingobacteriales</taxon>
        <taxon>Sphingobacteriaceae</taxon>
        <taxon>Mucilaginibacter</taxon>
    </lineage>
</organism>
<dbReference type="PANTHER" id="PTHR34406">
    <property type="entry name" value="PROTEIN YCEI"/>
    <property type="match status" value="1"/>
</dbReference>
<comment type="caution">
    <text evidence="3">The sequence shown here is derived from an EMBL/GenBank/DDBJ whole genome shotgun (WGS) entry which is preliminary data.</text>
</comment>
<evidence type="ECO:0000313" key="3">
    <source>
        <dbReference type="EMBL" id="MVN22831.1"/>
    </source>
</evidence>
<dbReference type="InterPro" id="IPR036761">
    <property type="entry name" value="TTHA0802/YceI-like_sf"/>
</dbReference>
<feature type="chain" id="PRO_5029573283" evidence="1">
    <location>
        <begin position="20"/>
        <end position="176"/>
    </location>
</feature>
<dbReference type="Gene3D" id="2.40.128.110">
    <property type="entry name" value="Lipid/polyisoprenoid-binding, YceI-like"/>
    <property type="match status" value="1"/>
</dbReference>
<protein>
    <submittedName>
        <fullName evidence="3">YceI family protein</fullName>
    </submittedName>
</protein>
<keyword evidence="1" id="KW-0732">Signal</keyword>
<sequence>MKYFVFIFFSLFSTVFSFAQSRQVTNSSITFKIKNLGIATSGSFSGLVATINFDKDHLNTSSIEASVDTKTINSDNTMRDNHLKDEEYFDVEKYPEIKLKSVSFTRKNNENFIGVFNLTIKDKTKPVKIPFSYIENNTGSIFKGSFDINRLDFGVGGKSMVLANEATVLIEVETTK</sequence>
<keyword evidence="4" id="KW-1185">Reference proteome</keyword>
<dbReference type="PANTHER" id="PTHR34406:SF1">
    <property type="entry name" value="PROTEIN YCEI"/>
    <property type="match status" value="1"/>
</dbReference>
<feature type="domain" description="Lipid/polyisoprenoid-binding YceI-like" evidence="2">
    <location>
        <begin position="21"/>
        <end position="175"/>
    </location>
</feature>
<dbReference type="SUPFAM" id="SSF101874">
    <property type="entry name" value="YceI-like"/>
    <property type="match status" value="1"/>
</dbReference>
<reference evidence="3 4" key="1">
    <citation type="submission" date="2019-12" db="EMBL/GenBank/DDBJ databases">
        <title>Mucilaginibacter sp. HMF7410 genome sequencing and assembly.</title>
        <authorList>
            <person name="Kang H."/>
            <person name="Cha I."/>
            <person name="Kim H."/>
            <person name="Joh K."/>
        </authorList>
    </citation>
    <scope>NUCLEOTIDE SEQUENCE [LARGE SCALE GENOMIC DNA]</scope>
    <source>
        <strain evidence="3 4">HMF7410</strain>
    </source>
</reference>
<evidence type="ECO:0000259" key="2">
    <source>
        <dbReference type="SMART" id="SM00867"/>
    </source>
</evidence>
<dbReference type="Proteomes" id="UP000462014">
    <property type="component" value="Unassembled WGS sequence"/>
</dbReference>
<dbReference type="Pfam" id="PF04264">
    <property type="entry name" value="YceI"/>
    <property type="match status" value="1"/>
</dbReference>
<accession>A0A7K1SZT9</accession>